<dbReference type="RefSeq" id="WP_173770270.1">
    <property type="nucleotide sequence ID" value="NZ_JAAITS010000064.1"/>
</dbReference>
<gene>
    <name evidence="2" type="ORF">G5B17_17650</name>
</gene>
<keyword evidence="1" id="KW-1133">Transmembrane helix</keyword>
<evidence type="ECO:0000313" key="3">
    <source>
        <dbReference type="Proteomes" id="UP001644719"/>
    </source>
</evidence>
<dbReference type="EMBL" id="JAAITS010000064">
    <property type="protein sequence ID" value="NSG87186.1"/>
    <property type="molecule type" value="Genomic_DNA"/>
</dbReference>
<keyword evidence="1" id="KW-0472">Membrane</keyword>
<evidence type="ECO:0000256" key="1">
    <source>
        <dbReference type="SAM" id="Phobius"/>
    </source>
</evidence>
<feature type="transmembrane region" description="Helical" evidence="1">
    <location>
        <begin position="66"/>
        <end position="87"/>
    </location>
</feature>
<evidence type="ECO:0000313" key="2">
    <source>
        <dbReference type="EMBL" id="NSG87186.1"/>
    </source>
</evidence>
<feature type="transmembrane region" description="Helical" evidence="1">
    <location>
        <begin position="40"/>
        <end position="59"/>
    </location>
</feature>
<name>A0ABX2HB23_9FIRM</name>
<keyword evidence="3" id="KW-1185">Reference proteome</keyword>
<proteinExistence type="predicted"/>
<keyword evidence="1" id="KW-0812">Transmembrane</keyword>
<dbReference type="Proteomes" id="UP001644719">
    <property type="component" value="Unassembled WGS sequence"/>
</dbReference>
<sequence>MGYLKNKTFGFYLSFVAAILALIGLVMYRQSGHTESYIEVLLLVTVVLQILAMIVLKVAPDFKWTSLLLTANAILTAAALVNSFYTQVDFIGYVVSGLYEFATIKKFIISAVLMALSMIAYIVSSYSGFQKCTCKDETKA</sequence>
<feature type="transmembrane region" description="Helical" evidence="1">
    <location>
        <begin position="9"/>
        <end position="28"/>
    </location>
</feature>
<comment type="caution">
    <text evidence="2">The sequence shown here is derived from an EMBL/GenBank/DDBJ whole genome shotgun (WGS) entry which is preliminary data.</text>
</comment>
<feature type="transmembrane region" description="Helical" evidence="1">
    <location>
        <begin position="107"/>
        <end position="129"/>
    </location>
</feature>
<reference evidence="2 3" key="1">
    <citation type="journal article" date="2020" name="Cell Host Microbe">
        <title>Functional and Genomic Variation between Human-Derived Isolates of Lachnospiraceae Reveals Inter- and Intra-Species Diversity.</title>
        <authorList>
            <person name="Sorbara M.T."/>
            <person name="Littmann E.R."/>
            <person name="Fontana E."/>
            <person name="Moody T.U."/>
            <person name="Kohout C.E."/>
            <person name="Gjonbalaj M."/>
            <person name="Eaton V."/>
            <person name="Seok R."/>
            <person name="Leiner I.M."/>
            <person name="Pamer E.G."/>
        </authorList>
    </citation>
    <scope>NUCLEOTIDE SEQUENCE [LARGE SCALE GENOMIC DNA]</scope>
    <source>
        <strain evidence="2 3">MSK.17.74</strain>
    </source>
</reference>
<organism evidence="2 3">
    <name type="scientific">Blautia faecis</name>
    <dbReference type="NCBI Taxonomy" id="871665"/>
    <lineage>
        <taxon>Bacteria</taxon>
        <taxon>Bacillati</taxon>
        <taxon>Bacillota</taxon>
        <taxon>Clostridia</taxon>
        <taxon>Lachnospirales</taxon>
        <taxon>Lachnospiraceae</taxon>
        <taxon>Blautia</taxon>
    </lineage>
</organism>
<protein>
    <submittedName>
        <fullName evidence="2">Uncharacterized protein</fullName>
    </submittedName>
</protein>
<accession>A0ABX2HB23</accession>